<feature type="region of interest" description="Disordered" evidence="1">
    <location>
        <begin position="1"/>
        <end position="22"/>
    </location>
</feature>
<accession>A0A0R3QG62</accession>
<evidence type="ECO:0000313" key="4">
    <source>
        <dbReference type="WBParaSite" id="BTMF_0000536101-mRNA-1"/>
    </source>
</evidence>
<evidence type="ECO:0000313" key="3">
    <source>
        <dbReference type="Proteomes" id="UP000280834"/>
    </source>
</evidence>
<dbReference type="EMBL" id="UZAG01004661">
    <property type="protein sequence ID" value="VDO17106.1"/>
    <property type="molecule type" value="Genomic_DNA"/>
</dbReference>
<protein>
    <submittedName>
        <fullName evidence="2 4">Uncharacterized protein</fullName>
    </submittedName>
</protein>
<reference evidence="2 3" key="2">
    <citation type="submission" date="2018-11" db="EMBL/GenBank/DDBJ databases">
        <authorList>
            <consortium name="Pathogen Informatics"/>
        </authorList>
    </citation>
    <scope>NUCLEOTIDE SEQUENCE [LARGE SCALE GENOMIC DNA]</scope>
</reference>
<name>A0A0R3QG62_9BILA</name>
<sequence length="41" mass="4576">MSVKLADILPPPSSTSDEWSSVRRDPWFQGREVSSSILDAK</sequence>
<organism evidence="4">
    <name type="scientific">Brugia timori</name>
    <dbReference type="NCBI Taxonomy" id="42155"/>
    <lineage>
        <taxon>Eukaryota</taxon>
        <taxon>Metazoa</taxon>
        <taxon>Ecdysozoa</taxon>
        <taxon>Nematoda</taxon>
        <taxon>Chromadorea</taxon>
        <taxon>Rhabditida</taxon>
        <taxon>Spirurina</taxon>
        <taxon>Spiruromorpha</taxon>
        <taxon>Filarioidea</taxon>
        <taxon>Onchocercidae</taxon>
        <taxon>Brugia</taxon>
    </lineage>
</organism>
<evidence type="ECO:0000256" key="1">
    <source>
        <dbReference type="SAM" id="MobiDB-lite"/>
    </source>
</evidence>
<dbReference type="WBParaSite" id="BTMF_0000536101-mRNA-1">
    <property type="protein sequence ID" value="BTMF_0000536101-mRNA-1"/>
    <property type="gene ID" value="BTMF_0000536101"/>
</dbReference>
<dbReference type="AlphaFoldDB" id="A0A0R3QG62"/>
<dbReference type="STRING" id="42155.A0A0R3QG62"/>
<reference evidence="4" key="1">
    <citation type="submission" date="2017-02" db="UniProtKB">
        <authorList>
            <consortium name="WormBaseParasite"/>
        </authorList>
    </citation>
    <scope>IDENTIFICATION</scope>
</reference>
<gene>
    <name evidence="2" type="ORF">BTMF_LOCUS4644</name>
</gene>
<dbReference type="Proteomes" id="UP000280834">
    <property type="component" value="Unassembled WGS sequence"/>
</dbReference>
<evidence type="ECO:0000313" key="2">
    <source>
        <dbReference type="EMBL" id="VDO17106.1"/>
    </source>
</evidence>
<keyword evidence="3" id="KW-1185">Reference proteome</keyword>
<proteinExistence type="predicted"/>